<keyword evidence="3" id="KW-0813">Transport</keyword>
<feature type="compositionally biased region" description="Pro residues" evidence="11">
    <location>
        <begin position="30"/>
        <end position="47"/>
    </location>
</feature>
<feature type="transmembrane region" description="Helical" evidence="12">
    <location>
        <begin position="155"/>
        <end position="177"/>
    </location>
</feature>
<evidence type="ECO:0000256" key="2">
    <source>
        <dbReference type="ARBA" id="ARBA00005590"/>
    </source>
</evidence>
<feature type="transmembrane region" description="Helical" evidence="12">
    <location>
        <begin position="215"/>
        <end position="236"/>
    </location>
</feature>
<dbReference type="GO" id="GO:0009734">
    <property type="term" value="P:auxin-activated signaling pathway"/>
    <property type="evidence" value="ECO:0007669"/>
    <property type="project" value="UniProtKB-KW"/>
</dbReference>
<gene>
    <name evidence="14" type="ORF">OIU84_013061</name>
</gene>
<keyword evidence="9" id="KW-0927">Auxin signaling pathway</keyword>
<evidence type="ECO:0000256" key="7">
    <source>
        <dbReference type="ARBA" id="ARBA00022989"/>
    </source>
</evidence>
<comment type="function">
    <text evidence="10">Carrier protein involved in proton-driven auxin influx. Mediates the formation of auxin gradient from developing leaves (site of auxin biosynthesis) to tips by contributing to the loading of auxin in vascular tissues and facilitating acropetal (base to tip) auxin transport within inner tissues of the root apex, and basipetal (tip to base) auxin transport within outer tissues of the root apex. May be involved in lateral roots and nodules formation.</text>
</comment>
<keyword evidence="6" id="KW-0029">Amino-acid transport</keyword>
<dbReference type="GO" id="GO:0015293">
    <property type="term" value="F:symporter activity"/>
    <property type="evidence" value="ECO:0007669"/>
    <property type="project" value="UniProtKB-KW"/>
</dbReference>
<evidence type="ECO:0000313" key="15">
    <source>
        <dbReference type="Proteomes" id="UP001162972"/>
    </source>
</evidence>
<evidence type="ECO:0000256" key="1">
    <source>
        <dbReference type="ARBA" id="ARBA00004127"/>
    </source>
</evidence>
<keyword evidence="5" id="KW-0769">Symport</keyword>
<evidence type="ECO:0000256" key="8">
    <source>
        <dbReference type="ARBA" id="ARBA00023136"/>
    </source>
</evidence>
<sequence>MATMQSFFDEWSKPKYSTKGGTNGVRGTTNPPPPPMVPNPSSGPPPLLHLFDNTRVRYLSQLQSLTSCCHFIFKVSSSSRRRVCSREMDKEMQNSSLRIEHGPEGSAGGGISKNLDDDGRQKRTGTWITASAHIITAVIGSGVLSLAWAIAQLGWVVGPLVLVVFSFITFFTSTLLADSYRSPDPVTGNRNYTYMDAVRAHLGGRKVQLCGLAQYVNLIGITIGYTITASISMVAVRRSNCFHKHGHAVKCQTSNNPYMIIFACIQIMLSQIPNFHRLSWLSILAAVMSFAYASIGLGLSLAKVIGGGAHARTSLTGVTVGVDVSAEQKVWRTFQALGDIAFAFNTLSTIPDTRYCI</sequence>
<feature type="region of interest" description="Disordered" evidence="11">
    <location>
        <begin position="1"/>
        <end position="47"/>
    </location>
</feature>
<dbReference type="Proteomes" id="UP001162972">
    <property type="component" value="Chromosome 2"/>
</dbReference>
<comment type="subcellular location">
    <subcellularLocation>
        <location evidence="1">Endomembrane system</location>
        <topology evidence="1">Multi-pass membrane protein</topology>
    </subcellularLocation>
</comment>
<dbReference type="Pfam" id="PF01490">
    <property type="entry name" value="Aa_trans"/>
    <property type="match status" value="1"/>
</dbReference>
<proteinExistence type="inferred from homology"/>
<evidence type="ECO:0000256" key="5">
    <source>
        <dbReference type="ARBA" id="ARBA00022847"/>
    </source>
</evidence>
<dbReference type="GO" id="GO:0012505">
    <property type="term" value="C:endomembrane system"/>
    <property type="evidence" value="ECO:0007669"/>
    <property type="project" value="UniProtKB-SubCell"/>
</dbReference>
<evidence type="ECO:0000256" key="9">
    <source>
        <dbReference type="ARBA" id="ARBA00023294"/>
    </source>
</evidence>
<feature type="compositionally biased region" description="Basic and acidic residues" evidence="11">
    <location>
        <begin position="93"/>
        <end position="103"/>
    </location>
</feature>
<dbReference type="InterPro" id="IPR013057">
    <property type="entry name" value="AA_transpt_TM"/>
</dbReference>
<evidence type="ECO:0000256" key="4">
    <source>
        <dbReference type="ARBA" id="ARBA00022692"/>
    </source>
</evidence>
<evidence type="ECO:0000256" key="11">
    <source>
        <dbReference type="SAM" id="MobiDB-lite"/>
    </source>
</evidence>
<feature type="region of interest" description="Disordered" evidence="11">
    <location>
        <begin position="93"/>
        <end position="118"/>
    </location>
</feature>
<evidence type="ECO:0000313" key="14">
    <source>
        <dbReference type="EMBL" id="KAJ6405007.1"/>
    </source>
</evidence>
<keyword evidence="7 12" id="KW-1133">Transmembrane helix</keyword>
<feature type="transmembrane region" description="Helical" evidence="12">
    <location>
        <begin position="280"/>
        <end position="302"/>
    </location>
</feature>
<keyword evidence="15" id="KW-1185">Reference proteome</keyword>
<dbReference type="GO" id="GO:0006865">
    <property type="term" value="P:amino acid transport"/>
    <property type="evidence" value="ECO:0007669"/>
    <property type="project" value="UniProtKB-KW"/>
</dbReference>
<evidence type="ECO:0000256" key="3">
    <source>
        <dbReference type="ARBA" id="ARBA00022448"/>
    </source>
</evidence>
<organism evidence="14 15">
    <name type="scientific">Salix udensis</name>
    <dbReference type="NCBI Taxonomy" id="889485"/>
    <lineage>
        <taxon>Eukaryota</taxon>
        <taxon>Viridiplantae</taxon>
        <taxon>Streptophyta</taxon>
        <taxon>Embryophyta</taxon>
        <taxon>Tracheophyta</taxon>
        <taxon>Spermatophyta</taxon>
        <taxon>Magnoliopsida</taxon>
        <taxon>eudicotyledons</taxon>
        <taxon>Gunneridae</taxon>
        <taxon>Pentapetalae</taxon>
        <taxon>rosids</taxon>
        <taxon>fabids</taxon>
        <taxon>Malpighiales</taxon>
        <taxon>Salicaceae</taxon>
        <taxon>Saliceae</taxon>
        <taxon>Salix</taxon>
    </lineage>
</organism>
<accession>A0AAD6JID0</accession>
<evidence type="ECO:0000259" key="13">
    <source>
        <dbReference type="Pfam" id="PF01490"/>
    </source>
</evidence>
<keyword evidence="8 12" id="KW-0472">Membrane</keyword>
<keyword evidence="4 12" id="KW-0812">Transmembrane</keyword>
<comment type="similarity">
    <text evidence="2">Belongs to the amino acid/polyamine transporter 2 family. Amino acid/auxin permease (AAAP) (TC 2.A.18.1) subfamily.</text>
</comment>
<evidence type="ECO:0000256" key="6">
    <source>
        <dbReference type="ARBA" id="ARBA00022970"/>
    </source>
</evidence>
<evidence type="ECO:0000256" key="10">
    <source>
        <dbReference type="ARBA" id="ARBA00045588"/>
    </source>
</evidence>
<comment type="caution">
    <text evidence="14">The sequence shown here is derived from an EMBL/GenBank/DDBJ whole genome shotgun (WGS) entry which is preliminary data.</text>
</comment>
<evidence type="ECO:0000256" key="12">
    <source>
        <dbReference type="SAM" id="Phobius"/>
    </source>
</evidence>
<feature type="transmembrane region" description="Helical" evidence="12">
    <location>
        <begin position="127"/>
        <end position="148"/>
    </location>
</feature>
<dbReference type="PANTHER" id="PTHR48017">
    <property type="entry name" value="OS05G0424000 PROTEIN-RELATED"/>
    <property type="match status" value="1"/>
</dbReference>
<dbReference type="AlphaFoldDB" id="A0AAD6JID0"/>
<dbReference type="EMBL" id="JAPFFJ010000017">
    <property type="protein sequence ID" value="KAJ6405007.1"/>
    <property type="molecule type" value="Genomic_DNA"/>
</dbReference>
<reference evidence="14 15" key="1">
    <citation type="journal article" date="2023" name="Int. J. Mol. Sci.">
        <title>De Novo Assembly and Annotation of 11 Diverse Shrub Willow (Salix) Genomes Reveals Novel Gene Organization in Sex-Linked Regions.</title>
        <authorList>
            <person name="Hyden B."/>
            <person name="Feng K."/>
            <person name="Yates T.B."/>
            <person name="Jawdy S."/>
            <person name="Cereghino C."/>
            <person name="Smart L.B."/>
            <person name="Muchero W."/>
        </authorList>
    </citation>
    <scope>NUCLEOTIDE SEQUENCE [LARGE SCALE GENOMIC DNA]</scope>
    <source>
        <tissue evidence="14">Shoot tip</tissue>
    </source>
</reference>
<protein>
    <recommendedName>
        <fullName evidence="13">Amino acid transporter transmembrane domain-containing protein</fullName>
    </recommendedName>
</protein>
<name>A0AAD6JID0_9ROSI</name>
<feature type="domain" description="Amino acid transporter transmembrane" evidence="13">
    <location>
        <begin position="123"/>
        <end position="346"/>
    </location>
</feature>